<dbReference type="OrthoDB" id="9815944at2"/>
<dbReference type="GeneID" id="55645111"/>
<dbReference type="Proteomes" id="UP000270661">
    <property type="component" value="Unassembled WGS sequence"/>
</dbReference>
<evidence type="ECO:0000313" key="4">
    <source>
        <dbReference type="Proteomes" id="UP000270661"/>
    </source>
</evidence>
<dbReference type="EMBL" id="RBOJ01000024">
    <property type="protein sequence ID" value="RMM53969.1"/>
    <property type="molecule type" value="Genomic_DNA"/>
</dbReference>
<evidence type="ECO:0000313" key="3">
    <source>
        <dbReference type="EMBL" id="RMM53969.1"/>
    </source>
</evidence>
<dbReference type="InterPro" id="IPR003959">
    <property type="entry name" value="ATPase_AAA_core"/>
</dbReference>
<evidence type="ECO:0000259" key="2">
    <source>
        <dbReference type="Pfam" id="PF13476"/>
    </source>
</evidence>
<dbReference type="KEGG" id="pcg:AXG94_12060"/>
<evidence type="ECO:0000259" key="1">
    <source>
        <dbReference type="Pfam" id="PF13304"/>
    </source>
</evidence>
<feature type="domain" description="Rad50/SbcC-type AAA" evidence="2">
    <location>
        <begin position="5"/>
        <end position="180"/>
    </location>
</feature>
<sequence>MKLRKLKLKDFRRFESLDIDFHPDLTVIAARNGQGKTSILEAIATALGPFVGAFDLGSSKHIERSDARYVRLGDGFENEQRFPVIIDASLDSPAIEWQRALHGPKSRTSVKDAAPLAKWGKELQESLRTRAETALPLVSYYPAGRLWMNHKNSSRKAVISASRTMGYEDCLSSASNFVQMQQWMSKATLAVVQQQDLPGYERSDLKPRIVGIQSAVNLVLQDEGWSNFHYSLSFEELAMSHPDHGLLPISLLSDGVRAMISLAADMAFRCARLNGQFQDQASLMTEGIVLIDEIDLHLHPAWQQRVLAALRLAFPKIQFIVSTHSPQVLTTVNREQIRIIHKDEQAGWISEQPATSPLAQESGDALASVMDVNTRPPMAILQTARAYEQLFREGASEGSEAKKLKKELDAAGYEISDADTALWAFLAEQVRKKTK</sequence>
<gene>
    <name evidence="3" type="ORF">ALQ77_03313</name>
</gene>
<dbReference type="PANTHER" id="PTHR32182:SF0">
    <property type="entry name" value="DNA REPLICATION AND REPAIR PROTEIN RECF"/>
    <property type="match status" value="1"/>
</dbReference>
<feature type="domain" description="ATPase AAA-type core" evidence="1">
    <location>
        <begin position="199"/>
        <end position="329"/>
    </location>
</feature>
<dbReference type="SUPFAM" id="SSF52540">
    <property type="entry name" value="P-loop containing nucleoside triphosphate hydrolases"/>
    <property type="match status" value="1"/>
</dbReference>
<dbReference type="GO" id="GO:0005524">
    <property type="term" value="F:ATP binding"/>
    <property type="evidence" value="ECO:0007669"/>
    <property type="project" value="InterPro"/>
</dbReference>
<organism evidence="3 4">
    <name type="scientific">Pseudomonas corrugata</name>
    <dbReference type="NCBI Taxonomy" id="47879"/>
    <lineage>
        <taxon>Bacteria</taxon>
        <taxon>Pseudomonadati</taxon>
        <taxon>Pseudomonadota</taxon>
        <taxon>Gammaproteobacteria</taxon>
        <taxon>Pseudomonadales</taxon>
        <taxon>Pseudomonadaceae</taxon>
        <taxon>Pseudomonas</taxon>
    </lineage>
</organism>
<dbReference type="GO" id="GO:0000731">
    <property type="term" value="P:DNA synthesis involved in DNA repair"/>
    <property type="evidence" value="ECO:0007669"/>
    <property type="project" value="TreeGrafter"/>
</dbReference>
<dbReference type="Pfam" id="PF13304">
    <property type="entry name" value="AAA_21"/>
    <property type="match status" value="1"/>
</dbReference>
<dbReference type="AlphaFoldDB" id="A0A3M3EZ12"/>
<name>A0A3M3EZ12_9PSED</name>
<dbReference type="InterPro" id="IPR038729">
    <property type="entry name" value="Rad50/SbcC_AAA"/>
</dbReference>
<keyword evidence="4" id="KW-1185">Reference proteome</keyword>
<dbReference type="Pfam" id="PF13476">
    <property type="entry name" value="AAA_23"/>
    <property type="match status" value="1"/>
</dbReference>
<accession>A0A3M3EZ12</accession>
<protein>
    <submittedName>
        <fullName evidence="3">Uncharacterized protein</fullName>
    </submittedName>
</protein>
<dbReference type="InterPro" id="IPR027417">
    <property type="entry name" value="P-loop_NTPase"/>
</dbReference>
<dbReference type="PANTHER" id="PTHR32182">
    <property type="entry name" value="DNA REPLICATION AND REPAIR PROTEIN RECF"/>
    <property type="match status" value="1"/>
</dbReference>
<reference evidence="3 4" key="1">
    <citation type="submission" date="2018-08" db="EMBL/GenBank/DDBJ databases">
        <title>Recombination of ecologically and evolutionarily significant loci maintains genetic cohesion in the Pseudomonas syringae species complex.</title>
        <authorList>
            <person name="Dillon M."/>
            <person name="Thakur S."/>
            <person name="Almeida R.N.D."/>
            <person name="Weir B.S."/>
            <person name="Guttman D.S."/>
        </authorList>
    </citation>
    <scope>NUCLEOTIDE SEQUENCE [LARGE SCALE GENOMIC DNA]</scope>
    <source>
        <strain evidence="3 4">NCPPB2445</strain>
    </source>
</reference>
<dbReference type="GO" id="GO:0016887">
    <property type="term" value="F:ATP hydrolysis activity"/>
    <property type="evidence" value="ECO:0007669"/>
    <property type="project" value="InterPro"/>
</dbReference>
<comment type="caution">
    <text evidence="3">The sequence shown here is derived from an EMBL/GenBank/DDBJ whole genome shotgun (WGS) entry which is preliminary data.</text>
</comment>
<dbReference type="STRING" id="47879.AXG94_12060"/>
<proteinExistence type="predicted"/>
<dbReference type="RefSeq" id="WP_053191414.1">
    <property type="nucleotide sequence ID" value="NZ_CP014262.1"/>
</dbReference>
<dbReference type="GO" id="GO:0006302">
    <property type="term" value="P:double-strand break repair"/>
    <property type="evidence" value="ECO:0007669"/>
    <property type="project" value="InterPro"/>
</dbReference>
<dbReference type="Gene3D" id="3.40.50.300">
    <property type="entry name" value="P-loop containing nucleotide triphosphate hydrolases"/>
    <property type="match status" value="2"/>
</dbReference>